<reference evidence="2" key="1">
    <citation type="journal article" date="2011" name="Appl. Environ. Microbiol.">
        <title>Genomic potential of Marinobacter aquaeolei, a biogeochemical 'opportunitroph'.</title>
        <authorList>
            <person name="Singer E."/>
            <person name="Webb E.A."/>
            <person name="Nelson W.C."/>
            <person name="Heidelberg J.F."/>
            <person name="Ivanova N."/>
            <person name="Pati A."/>
            <person name="Edwards K.J."/>
        </authorList>
    </citation>
    <scope>NUCLEOTIDE SEQUENCE [LARGE SCALE GENOMIC DNA]</scope>
    <source>
        <strain evidence="2">ATCC 700491 / DSM 11845 / VT8</strain>
    </source>
</reference>
<keyword evidence="1" id="KW-0614">Plasmid</keyword>
<geneLocation type="plasmid" evidence="1 2">
    <name>pMAQU01</name>
</geneLocation>
<sequence>MPINKRTLNELVSQVNMTDPQTIDRRTLARQISTALFMAQETAIPFDSFTVKVPTSSDGRSDMSLLDPAPTPRHRRHQLIQQYQRMQGALNDLVEPESSLTSKVVVTNIARAFQNSVKVLKEVSEHDQESVAFLPFTQSAIGRKNLARAIALAKQQVGMRPMEARPIIDAEMTLAYQEDLQKYLDEQFPVTGNDVARPRLNERETLILAREFYEALDDHGDLEKAAQRINAFLVASARDMRFDLPLIEGVATPEYWQQRIVEGFENAPLRESFNELIGAPTLRDRLPVEAVLRTLIDAGKSTEFNNIEPTIHYLDTDSQLDYERLMKLGNTEDNLVLVFQDERGRPAIATEHSAASDNLIRVFRPEHNPMIVSSPRGTGQELEEAAQNRLAILSDASDNLPPSFNPEKTAEKLSKLETRWRNAVKAHLPDDTVTFGDQLASIQTGIREVAKEVLVPGFGGDANKANLQKLTKLCALTGYSELRSTKLTLGLPAFVGSRSSADRPDSEIVFTERPGEPEKCDIRIRRPEGETLKVIAAVQKSEANPKAIKAAVEFGKTTSLANRAFPVGMVSYEIDDLGTKALSAGHWLSEDARARCTEIHTSALPFLKWKGEPLFKDNSYRDADEASRLMASTVALLHGQTLDDQEATVAGDHAMSETLMLTIDLDDQFGSKRCSLPTTIYEQSTLEDIRRHLIQKISYSGLDENTKKVMCDRAAEASWEAAEYRMADAYEELERQEREMERMAPG</sequence>
<dbReference type="KEGG" id="maq:Maqu_4133"/>
<dbReference type="AlphaFoldDB" id="A1U7L7"/>
<dbReference type="Proteomes" id="UP000000998">
    <property type="component" value="Plasmid pMAQU01"/>
</dbReference>
<accession>A1U7L7</accession>
<evidence type="ECO:0000313" key="2">
    <source>
        <dbReference type="Proteomes" id="UP000000998"/>
    </source>
</evidence>
<dbReference type="HOGENOM" id="CLU_372482_0_0_6"/>
<gene>
    <name evidence="1" type="ordered locus">Maqu_4133</name>
</gene>
<evidence type="ECO:0000313" key="1">
    <source>
        <dbReference type="EMBL" id="ABM20986.1"/>
    </source>
</evidence>
<proteinExistence type="predicted"/>
<dbReference type="EMBL" id="CP000515">
    <property type="protein sequence ID" value="ABM20986.1"/>
    <property type="molecule type" value="Genomic_DNA"/>
</dbReference>
<protein>
    <submittedName>
        <fullName evidence="1">Uncharacterized protein</fullName>
    </submittedName>
</protein>
<dbReference type="OrthoDB" id="6361919at2"/>
<organism evidence="1 2">
    <name type="scientific">Marinobacter nauticus (strain ATCC 700491 / DSM 11845 / VT8)</name>
    <name type="common">Marinobacter aquaeolei</name>
    <dbReference type="NCBI Taxonomy" id="351348"/>
    <lineage>
        <taxon>Bacteria</taxon>
        <taxon>Pseudomonadati</taxon>
        <taxon>Pseudomonadota</taxon>
        <taxon>Gammaproteobacteria</taxon>
        <taxon>Pseudomonadales</taxon>
        <taxon>Marinobacteraceae</taxon>
        <taxon>Marinobacter</taxon>
    </lineage>
</organism>
<name>A1U7L7_MARN8</name>
<dbReference type="RefSeq" id="WP_011783367.1">
    <property type="nucleotide sequence ID" value="NC_008738.1"/>
</dbReference>